<evidence type="ECO:0000313" key="2">
    <source>
        <dbReference type="Proteomes" id="UP000053669"/>
    </source>
</evidence>
<dbReference type="RefSeq" id="WP_059208358.1">
    <property type="nucleotide sequence ID" value="NZ_CP107731.1"/>
</dbReference>
<dbReference type="AlphaFoldDB" id="A0A101S0G4"/>
<dbReference type="EMBL" id="LMWU01000028">
    <property type="protein sequence ID" value="KUN65134.1"/>
    <property type="molecule type" value="Genomic_DNA"/>
</dbReference>
<name>A0A101S0G4_9ACTN</name>
<accession>A0A101S0G4</accession>
<sequence length="143" mass="16007">MTLSRLVLTSGRRVDLGELRLTSTYGGMLDGYPCRPVNELRIKGLLRSAEHDYPTAPVHLVPPPHEYPDHYPGAFGPVEMLPAVACVGVFRSTALTPTRDPILYGSHLTIIWFQPHARVPSECDAQEGLREIAWEELARDYEL</sequence>
<gene>
    <name evidence="1" type="ORF">AQJ46_27420</name>
</gene>
<organism evidence="1 2">
    <name type="scientific">Streptomyces canus</name>
    <dbReference type="NCBI Taxonomy" id="58343"/>
    <lineage>
        <taxon>Bacteria</taxon>
        <taxon>Bacillati</taxon>
        <taxon>Actinomycetota</taxon>
        <taxon>Actinomycetes</taxon>
        <taxon>Kitasatosporales</taxon>
        <taxon>Streptomycetaceae</taxon>
        <taxon>Streptomyces</taxon>
        <taxon>Streptomyces aurantiacus group</taxon>
    </lineage>
</organism>
<protein>
    <submittedName>
        <fullName evidence="1">Uncharacterized protein</fullName>
    </submittedName>
</protein>
<comment type="caution">
    <text evidence="1">The sequence shown here is derived from an EMBL/GenBank/DDBJ whole genome shotgun (WGS) entry which is preliminary data.</text>
</comment>
<reference evidence="1 2" key="1">
    <citation type="submission" date="2015-10" db="EMBL/GenBank/DDBJ databases">
        <title>Draft genome sequence of Streptomyces canus DSM 40017, type strain for the species Streptomyces canus.</title>
        <authorList>
            <person name="Ruckert C."/>
            <person name="Winkler A."/>
            <person name="Kalinowski J."/>
            <person name="Kampfer P."/>
            <person name="Glaeser S."/>
        </authorList>
    </citation>
    <scope>NUCLEOTIDE SEQUENCE [LARGE SCALE GENOMIC DNA]</scope>
    <source>
        <strain evidence="1 2">DSM 40017</strain>
    </source>
</reference>
<proteinExistence type="predicted"/>
<dbReference type="STRING" id="58343.AQJ46_27420"/>
<evidence type="ECO:0000313" key="1">
    <source>
        <dbReference type="EMBL" id="KUN65134.1"/>
    </source>
</evidence>
<dbReference type="Proteomes" id="UP000053669">
    <property type="component" value="Unassembled WGS sequence"/>
</dbReference>